<evidence type="ECO:0000313" key="4">
    <source>
        <dbReference type="Proteomes" id="UP001165135"/>
    </source>
</evidence>
<name>A0A9W6RFM5_9ACTN</name>
<keyword evidence="1" id="KW-0732">Signal</keyword>
<evidence type="ECO:0000259" key="2">
    <source>
        <dbReference type="Pfam" id="PF24593"/>
    </source>
</evidence>
<feature type="chain" id="PRO_5040961944" description="DUF7617 domain-containing protein" evidence="1">
    <location>
        <begin position="37"/>
        <end position="827"/>
    </location>
</feature>
<proteinExistence type="predicted"/>
<feature type="signal peptide" evidence="1">
    <location>
        <begin position="1"/>
        <end position="36"/>
    </location>
</feature>
<feature type="domain" description="DUF7617" evidence="2">
    <location>
        <begin position="692"/>
        <end position="817"/>
    </location>
</feature>
<dbReference type="RefSeq" id="WP_285621117.1">
    <property type="nucleotide sequence ID" value="NZ_BSTJ01000003.1"/>
</dbReference>
<dbReference type="InterPro" id="IPR055388">
    <property type="entry name" value="DUF7617"/>
</dbReference>
<organism evidence="3 4">
    <name type="scientific">Actinoallomurus iriomotensis</name>
    <dbReference type="NCBI Taxonomy" id="478107"/>
    <lineage>
        <taxon>Bacteria</taxon>
        <taxon>Bacillati</taxon>
        <taxon>Actinomycetota</taxon>
        <taxon>Actinomycetes</taxon>
        <taxon>Streptosporangiales</taxon>
        <taxon>Thermomonosporaceae</taxon>
        <taxon>Actinoallomurus</taxon>
    </lineage>
</organism>
<comment type="caution">
    <text evidence="3">The sequence shown here is derived from an EMBL/GenBank/DDBJ whole genome shotgun (WGS) entry which is preliminary data.</text>
</comment>
<gene>
    <name evidence="3" type="ORF">Airi01_031500</name>
</gene>
<dbReference type="EMBL" id="BSTJ01000003">
    <property type="protein sequence ID" value="GLY74883.1"/>
    <property type="molecule type" value="Genomic_DNA"/>
</dbReference>
<evidence type="ECO:0000256" key="1">
    <source>
        <dbReference type="SAM" id="SignalP"/>
    </source>
</evidence>
<dbReference type="Pfam" id="PF24593">
    <property type="entry name" value="DUF7617"/>
    <property type="match status" value="1"/>
</dbReference>
<sequence>MRRAILSRAFRIGSSATAGLLVAGVLVGLSATPAPAADGSVLHKSAQNVTHPNAGTASHGDVINWVVDYTDNGSATPATATVTDPISGATGAQTYVPGSLKVPPGWSPSWSTDGTTFQGSDSGAATTAVRATTSSARQGGTNLSADLLPPLQSVSTATGGDGFTPVLYRADGKVEAWNLFHHSNAPAAVAVCTDLSTGQACSGGPWPKPINAAAGPLGSGNTSDLGTTTTEEFVRDPDRAGVVYYPAFAATTVGVACLDLGARANCGYWPLIDRGGSPSRVNNIGGLVEQGGNLYGVVSTGQVLCLSMASRTPCAGQPYAAVVPPNGDQTSTTRNEYFGSMVTVNGKVFISSSPTSSSTGAHPPAIGCFDPDTDASCAGWTTPHDIGLSGSYTYNVYAGYDTGGHADRVCATVTTPAMRSACFDFGGAAVAAPTEFDGLSSGAQAFSPNTVTTPDGHLRSYFGIWGGSITGAAVCHDWTAGGACAGFPLPATHPGVNGGQTRDYGYAYDTTSGCLFGLGDAGVLFSMDPGTATTPCLHSGADVKVTPSRFYCDGGSGHVQGYQNARLENIDVSHVDLAASTATVTDDDGTTIATPSFAPDGTIDLSGISVSAHPTIEVSTHLVLKNGGDFTGTNHPALVVTYRGDAPQVCFQTKVGDTCTVTGVSNTATGSDATGDLTSNRVDLAIAPGASCTPHVTVDKEICASTLGATCGHGGSGPWVKQTPGGLLGLLGTAYWRITVTNNGPVDAAKVTLNDHTESSCESAAGKFTLAVNQTKRFYCSTFLLVLPLKNTVTASFVPANSPPGTSPTTTDPSSAVACGVLCVLTK</sequence>
<reference evidence="3" key="1">
    <citation type="submission" date="2023-03" db="EMBL/GenBank/DDBJ databases">
        <title>Actinoallomurus iriomotensis NBRC 103681.</title>
        <authorList>
            <person name="Ichikawa N."/>
            <person name="Sato H."/>
            <person name="Tonouchi N."/>
        </authorList>
    </citation>
    <scope>NUCLEOTIDE SEQUENCE</scope>
    <source>
        <strain evidence="3">NBRC 103681</strain>
    </source>
</reference>
<evidence type="ECO:0000313" key="3">
    <source>
        <dbReference type="EMBL" id="GLY74883.1"/>
    </source>
</evidence>
<accession>A0A9W6RFM5</accession>
<dbReference type="AlphaFoldDB" id="A0A9W6RFM5"/>
<dbReference type="Proteomes" id="UP001165135">
    <property type="component" value="Unassembled WGS sequence"/>
</dbReference>
<protein>
    <recommendedName>
        <fullName evidence="2">DUF7617 domain-containing protein</fullName>
    </recommendedName>
</protein>